<name>A0A923KKF4_9FLAO</name>
<dbReference type="RefSeq" id="WP_186559681.1">
    <property type="nucleotide sequence ID" value="NZ_JACNMF010000001.1"/>
</dbReference>
<accession>A0A923KKF4</accession>
<dbReference type="HAMAP" id="MF_01256">
    <property type="entry name" value="YfiT_hydrol"/>
    <property type="match status" value="1"/>
</dbReference>
<dbReference type="Pfam" id="PF12867">
    <property type="entry name" value="DinB_2"/>
    <property type="match status" value="1"/>
</dbReference>
<protein>
    <submittedName>
        <fullName evidence="6">Metal-dependent hydrolase</fullName>
    </submittedName>
</protein>
<dbReference type="InterPro" id="IPR023774">
    <property type="entry name" value="Put_metal_dep_hydrolase_YfiT"/>
</dbReference>
<dbReference type="InterPro" id="IPR024775">
    <property type="entry name" value="DinB-like"/>
</dbReference>
<gene>
    <name evidence="6" type="ORF">H7U19_05215</name>
</gene>
<keyword evidence="4" id="KW-0862">Zinc</keyword>
<keyword evidence="1" id="KW-0963">Cytoplasm</keyword>
<proteinExistence type="inferred from homology"/>
<dbReference type="EMBL" id="JACNMF010000001">
    <property type="protein sequence ID" value="MBC3757793.1"/>
    <property type="molecule type" value="Genomic_DNA"/>
</dbReference>
<evidence type="ECO:0000256" key="2">
    <source>
        <dbReference type="ARBA" id="ARBA00022723"/>
    </source>
</evidence>
<keyword evidence="2" id="KW-0479">Metal-binding</keyword>
<evidence type="ECO:0000256" key="1">
    <source>
        <dbReference type="ARBA" id="ARBA00022490"/>
    </source>
</evidence>
<evidence type="ECO:0000256" key="4">
    <source>
        <dbReference type="ARBA" id="ARBA00022833"/>
    </source>
</evidence>
<dbReference type="SUPFAM" id="SSF109854">
    <property type="entry name" value="DinB/YfiT-like putative metalloenzymes"/>
    <property type="match status" value="1"/>
</dbReference>
<organism evidence="6 7">
    <name type="scientific">Hyunsoonleella aquatilis</name>
    <dbReference type="NCBI Taxonomy" id="2762758"/>
    <lineage>
        <taxon>Bacteria</taxon>
        <taxon>Pseudomonadati</taxon>
        <taxon>Bacteroidota</taxon>
        <taxon>Flavobacteriia</taxon>
        <taxon>Flavobacteriales</taxon>
        <taxon>Flavobacteriaceae</taxon>
    </lineage>
</organism>
<dbReference type="NCBIfam" id="NF009807">
    <property type="entry name" value="PRK13291.1"/>
    <property type="match status" value="1"/>
</dbReference>
<evidence type="ECO:0000256" key="3">
    <source>
        <dbReference type="ARBA" id="ARBA00022801"/>
    </source>
</evidence>
<dbReference type="AlphaFoldDB" id="A0A923KKF4"/>
<dbReference type="Gene3D" id="1.20.120.450">
    <property type="entry name" value="dinb family like domain"/>
    <property type="match status" value="1"/>
</dbReference>
<reference evidence="6" key="1">
    <citation type="submission" date="2020-08" db="EMBL/GenBank/DDBJ databases">
        <title>Hyunsoonleella sp. strain SJ7 genome sequencing and assembly.</title>
        <authorList>
            <person name="Kim I."/>
        </authorList>
    </citation>
    <scope>NUCLEOTIDE SEQUENCE</scope>
    <source>
        <strain evidence="6">SJ7</strain>
    </source>
</reference>
<keyword evidence="7" id="KW-1185">Reference proteome</keyword>
<evidence type="ECO:0000259" key="5">
    <source>
        <dbReference type="Pfam" id="PF12867"/>
    </source>
</evidence>
<keyword evidence="3 6" id="KW-0378">Hydrolase</keyword>
<dbReference type="GO" id="GO:0046872">
    <property type="term" value="F:metal ion binding"/>
    <property type="evidence" value="ECO:0007669"/>
    <property type="project" value="UniProtKB-KW"/>
</dbReference>
<dbReference type="InterPro" id="IPR034660">
    <property type="entry name" value="DinB/YfiT-like"/>
</dbReference>
<dbReference type="Proteomes" id="UP000656244">
    <property type="component" value="Unassembled WGS sequence"/>
</dbReference>
<dbReference type="GO" id="GO:0016787">
    <property type="term" value="F:hydrolase activity"/>
    <property type="evidence" value="ECO:0007669"/>
    <property type="project" value="UniProtKB-KW"/>
</dbReference>
<sequence>MDSKALEQLKYPIGKFDCPDQITEVHIAEWISILEKFPIRLEALVKHLSKEQLETPYRPGGWTIRQTVHHISDSHHHSYSRFKWALTEEKPLIKAYFEDRWAELSDSKGDPIQMSIEHLKAIHYKLVNLLKSMSEDDFKRSFIHPETNSEVFLDYNLGNYAWHSNHHYAHIENVIKQKGWA</sequence>
<feature type="domain" description="DinB-like" evidence="5">
    <location>
        <begin position="37"/>
        <end position="171"/>
    </location>
</feature>
<evidence type="ECO:0000313" key="7">
    <source>
        <dbReference type="Proteomes" id="UP000656244"/>
    </source>
</evidence>
<evidence type="ECO:0000313" key="6">
    <source>
        <dbReference type="EMBL" id="MBC3757793.1"/>
    </source>
</evidence>
<comment type="caution">
    <text evidence="6">The sequence shown here is derived from an EMBL/GenBank/DDBJ whole genome shotgun (WGS) entry which is preliminary data.</text>
</comment>